<feature type="region of interest" description="Disordered" evidence="7">
    <location>
        <begin position="467"/>
        <end position="486"/>
    </location>
</feature>
<sequence>MPLSPPFHPHQPGNVGSTRKVVRITHPETHEELRLDNRDGGSPRSKSHHVRLSPSQSLHSYTAMRPGGYYPNSYSPGPPVFPAPNCLPLPNTQAISQGPRFNYPIPSVQSTSPVVNVKASVNSGAEKGTSSSDIENVESQKLVRLPVEPDAVKKDMEANANESSLQIKSDSVWLKKSVAYSPTNGHVIKKETDHVDSLKIAATDVKSNISVMHVNDVSVLKESLSTTDSGSTGDSSVDLGIEDHAGKDQHYKQNGYVLQVIEQQGEKEVKGQQPGSALKFAEFVKKTEHCDETKKYDREAAGFENSHKKFESEISETESAKTSPTAANFSEAKLRPEVEITEKARLVSSSGAEAKKETIASIEDVSSTLKIPYISENNARKKKGEKGTLEFEDWEYVADASAPKLDASVKGERRGSRYDEERTFVKKYSRDFLLTLSQQCTDLPQHCQITPEIADILSCFSANASHSDRDHATHRASGSTRNNRHVNGMMDSGRWNKPVPQFSGQDLGLGFAYGGYTMGYQSSPDYGVLRNPSGHGPIQHAGGILSGPMHSVSFQGVQRYNLDAERWQRATSFDRGMMLASQYPSQVMHRADNKYEVGKVSDEEQAKQRRLKAILNKLTPQNFEKLFEQVKEVKIDNVVTLTGVISQIFDKALTEPTFCEMYANFCSHLASELPDLSVDDEKITFKRLLLNKCQEEFERGEREEEEANKDDGEGEIKQTEEERERKRLKARRRMLGNIRLIGELYKKRMLTERIMHECIKKLLGQYQNVDEENIEALCKLMSTIGEMIDHSRAKDHMDAYFDIMWQLSNNMNLSSRVRFMLKDAIDLRKNKWQQRRKVEGPKKIEEVHRDAAQERLGQAGRPSRGPSMNPSMRWGHPVEYNQRGSLLPSPVGQAYGFRGYSTQVRGYDGHDVRKDERSTFESRTFSVPLLQRSSGDEPITLGPQGGLARGMSCRGQPSTSTAPSIDTTFHGDSKRVVSGLNGYSNASDRGAYSSREDHFSRQASESFGGTVSYDHSGGLERNSTYTNRDVKNLDRSMDKPILTSSLVTQAVAAPAENIASEKVWPEERLKDMSMATIKEYYSANDEKEVALCIKDLNAPKFYPTVISLWVTDAFERKALERDMLAKLLINLTKPRDSMFSPQQLIEGFDSVLTNLEDIITDAPKAPEFLGQILGKVILENVLSLHEIGKLIHQGGEEPGRLLEIGLAGDVLGSILEMIKSEKGESTLNEIRTSSGLKFEDFRPPDPLKSKKLNMFIM</sequence>
<dbReference type="GO" id="GO:0016281">
    <property type="term" value="C:eukaryotic translation initiation factor 4F complex"/>
    <property type="evidence" value="ECO:0007669"/>
    <property type="project" value="TreeGrafter"/>
</dbReference>
<evidence type="ECO:0000313" key="9">
    <source>
        <dbReference type="EnsemblPlants" id="AUR62023377-RA:cds"/>
    </source>
</evidence>
<evidence type="ECO:0000313" key="10">
    <source>
        <dbReference type="Proteomes" id="UP000596660"/>
    </source>
</evidence>
<protein>
    <recommendedName>
        <fullName evidence="5">Eukaryotic translation initiation factor 4G</fullName>
    </recommendedName>
    <alternativeName>
        <fullName evidence="6">Protein synthesis initiation factor 4G</fullName>
    </alternativeName>
</protein>
<evidence type="ECO:0000256" key="4">
    <source>
        <dbReference type="ARBA" id="ARBA00022917"/>
    </source>
</evidence>
<feature type="region of interest" description="Disordered" evidence="7">
    <location>
        <begin position="1"/>
        <end position="20"/>
    </location>
</feature>
<name>A0A803M4K4_CHEQI</name>
<dbReference type="Proteomes" id="UP000596660">
    <property type="component" value="Unplaced"/>
</dbReference>
<dbReference type="Pfam" id="PF02847">
    <property type="entry name" value="MA3"/>
    <property type="match status" value="1"/>
</dbReference>
<dbReference type="InterPro" id="IPR016024">
    <property type="entry name" value="ARM-type_fold"/>
</dbReference>
<dbReference type="InterPro" id="IPR003891">
    <property type="entry name" value="Initiation_fac_eIF4g_MI"/>
</dbReference>
<accession>A0A803M4K4</accession>
<dbReference type="FunFam" id="1.25.40.180:FF:000024">
    <property type="entry name" value="Eukaryotic translation initiation factor 4G"/>
    <property type="match status" value="1"/>
</dbReference>
<reference evidence="9" key="1">
    <citation type="journal article" date="2017" name="Nature">
        <title>The genome of Chenopodium quinoa.</title>
        <authorList>
            <person name="Jarvis D.E."/>
            <person name="Ho Y.S."/>
            <person name="Lightfoot D.J."/>
            <person name="Schmoeckel S.M."/>
            <person name="Li B."/>
            <person name="Borm T.J.A."/>
            <person name="Ohyanagi H."/>
            <person name="Mineta K."/>
            <person name="Michell C.T."/>
            <person name="Saber N."/>
            <person name="Kharbatia N.M."/>
            <person name="Rupper R.R."/>
            <person name="Sharp A.R."/>
            <person name="Dally N."/>
            <person name="Boughton B.A."/>
            <person name="Woo Y.H."/>
            <person name="Gao G."/>
            <person name="Schijlen E.G.W.M."/>
            <person name="Guo X."/>
            <person name="Momin A.A."/>
            <person name="Negrao S."/>
            <person name="Al-Babili S."/>
            <person name="Gehring C."/>
            <person name="Roessner U."/>
            <person name="Jung C."/>
            <person name="Murphy K."/>
            <person name="Arold S.T."/>
            <person name="Gojobori T."/>
            <person name="van der Linden C.G."/>
            <person name="van Loo E.N."/>
            <person name="Jellen E.N."/>
            <person name="Maughan P.J."/>
            <person name="Tester M."/>
        </authorList>
    </citation>
    <scope>NUCLEOTIDE SEQUENCE [LARGE SCALE GENOMIC DNA]</scope>
    <source>
        <strain evidence="9">cv. PI 614886</strain>
    </source>
</reference>
<keyword evidence="4" id="KW-0648">Protein biosynthesis</keyword>
<evidence type="ECO:0000256" key="5">
    <source>
        <dbReference type="ARBA" id="ARBA00067320"/>
    </source>
</evidence>
<evidence type="ECO:0000256" key="7">
    <source>
        <dbReference type="SAM" id="MobiDB-lite"/>
    </source>
</evidence>
<keyword evidence="2" id="KW-0396">Initiation factor</keyword>
<dbReference type="FunFam" id="1.25.40.180:FF:000034">
    <property type="entry name" value="Eukaryotic translation initiation factor 4G"/>
    <property type="match status" value="1"/>
</dbReference>
<dbReference type="SMART" id="SM00543">
    <property type="entry name" value="MIF4G"/>
    <property type="match status" value="1"/>
</dbReference>
<dbReference type="InterPro" id="IPR003890">
    <property type="entry name" value="MIF4G-like_typ-3"/>
</dbReference>
<feature type="compositionally biased region" description="Basic and acidic residues" evidence="7">
    <location>
        <begin position="26"/>
        <end position="41"/>
    </location>
</feature>
<evidence type="ECO:0000256" key="2">
    <source>
        <dbReference type="ARBA" id="ARBA00022540"/>
    </source>
</evidence>
<feature type="compositionally biased region" description="Basic and acidic residues" evidence="7">
    <location>
        <begin position="709"/>
        <end position="725"/>
    </location>
</feature>
<evidence type="ECO:0000256" key="1">
    <source>
        <dbReference type="ARBA" id="ARBA00005775"/>
    </source>
</evidence>
<dbReference type="PANTHER" id="PTHR23253">
    <property type="entry name" value="EUKARYOTIC TRANSLATION INITIATION FACTOR 4 GAMMA"/>
    <property type="match status" value="1"/>
</dbReference>
<evidence type="ECO:0000256" key="3">
    <source>
        <dbReference type="ARBA" id="ARBA00022845"/>
    </source>
</evidence>
<feature type="domain" description="MI" evidence="8">
    <location>
        <begin position="1068"/>
        <end position="1192"/>
    </location>
</feature>
<proteinExistence type="inferred from homology"/>
<dbReference type="AlphaFoldDB" id="A0A803M4K4"/>
<dbReference type="GO" id="GO:0006417">
    <property type="term" value="P:regulation of translation"/>
    <property type="evidence" value="ECO:0007669"/>
    <property type="project" value="UniProtKB-KW"/>
</dbReference>
<dbReference type="Gramene" id="AUR62023377-RA">
    <property type="protein sequence ID" value="AUR62023377-RA:cds"/>
    <property type="gene ID" value="AUR62023377"/>
</dbReference>
<reference evidence="9" key="2">
    <citation type="submission" date="2021-03" db="UniProtKB">
        <authorList>
            <consortium name="EnsemblPlants"/>
        </authorList>
    </citation>
    <scope>IDENTIFICATION</scope>
</reference>
<keyword evidence="3" id="KW-0810">Translation regulation</keyword>
<comment type="similarity">
    <text evidence="1">Belongs to the eukaryotic initiation factor 4G family.</text>
</comment>
<dbReference type="EnsemblPlants" id="AUR62023377-RA">
    <property type="protein sequence ID" value="AUR62023377-RA:cds"/>
    <property type="gene ID" value="AUR62023377"/>
</dbReference>
<feature type="region of interest" description="Disordered" evidence="7">
    <location>
        <begin position="699"/>
        <end position="725"/>
    </location>
</feature>
<keyword evidence="10" id="KW-1185">Reference proteome</keyword>
<dbReference type="Gene3D" id="1.25.40.180">
    <property type="match status" value="2"/>
</dbReference>
<dbReference type="Pfam" id="PF02854">
    <property type="entry name" value="MIF4G"/>
    <property type="match status" value="1"/>
</dbReference>
<dbReference type="SMART" id="SM00544">
    <property type="entry name" value="MA3"/>
    <property type="match status" value="1"/>
</dbReference>
<dbReference type="SUPFAM" id="SSF48371">
    <property type="entry name" value="ARM repeat"/>
    <property type="match status" value="2"/>
</dbReference>
<dbReference type="GO" id="GO:0003743">
    <property type="term" value="F:translation initiation factor activity"/>
    <property type="evidence" value="ECO:0007669"/>
    <property type="project" value="UniProtKB-KW"/>
</dbReference>
<dbReference type="PROSITE" id="PS51366">
    <property type="entry name" value="MI"/>
    <property type="match status" value="1"/>
</dbReference>
<feature type="compositionally biased region" description="Polar residues" evidence="7">
    <location>
        <begin position="955"/>
        <end position="967"/>
    </location>
</feature>
<evidence type="ECO:0000259" key="8">
    <source>
        <dbReference type="PROSITE" id="PS51366"/>
    </source>
</evidence>
<dbReference type="GO" id="GO:0003729">
    <property type="term" value="F:mRNA binding"/>
    <property type="evidence" value="ECO:0007669"/>
    <property type="project" value="TreeGrafter"/>
</dbReference>
<feature type="region of interest" description="Disordered" evidence="7">
    <location>
        <begin position="26"/>
        <end position="64"/>
    </location>
</feature>
<evidence type="ECO:0000256" key="6">
    <source>
        <dbReference type="ARBA" id="ARBA00075135"/>
    </source>
</evidence>
<dbReference type="PANTHER" id="PTHR23253:SF9">
    <property type="entry name" value="EUKARYOTIC TRANSLATION INITIATION FACTOR 4 GAMMA 2"/>
    <property type="match status" value="1"/>
</dbReference>
<organism evidence="9 10">
    <name type="scientific">Chenopodium quinoa</name>
    <name type="common">Quinoa</name>
    <dbReference type="NCBI Taxonomy" id="63459"/>
    <lineage>
        <taxon>Eukaryota</taxon>
        <taxon>Viridiplantae</taxon>
        <taxon>Streptophyta</taxon>
        <taxon>Embryophyta</taxon>
        <taxon>Tracheophyta</taxon>
        <taxon>Spermatophyta</taxon>
        <taxon>Magnoliopsida</taxon>
        <taxon>eudicotyledons</taxon>
        <taxon>Gunneridae</taxon>
        <taxon>Pentapetalae</taxon>
        <taxon>Caryophyllales</taxon>
        <taxon>Chenopodiaceae</taxon>
        <taxon>Chenopodioideae</taxon>
        <taxon>Atripliceae</taxon>
        <taxon>Chenopodium</taxon>
    </lineage>
</organism>
<feature type="region of interest" description="Disordered" evidence="7">
    <location>
        <begin position="948"/>
        <end position="969"/>
    </location>
</feature>